<keyword evidence="2" id="KW-0808">Transferase</keyword>
<dbReference type="EMBL" id="M95171">
    <property type="protein sequence ID" value="AAA29355.1"/>
    <property type="molecule type" value="mRNA"/>
</dbReference>
<feature type="compositionally biased region" description="Polar residues" evidence="1">
    <location>
        <begin position="403"/>
        <end position="427"/>
    </location>
</feature>
<keyword evidence="2" id="KW-0238">DNA-binding</keyword>
<protein>
    <submittedName>
        <fullName evidence="2">DNA-binding protein</fullName>
    </submittedName>
</protein>
<feature type="compositionally biased region" description="Low complexity" evidence="1">
    <location>
        <begin position="428"/>
        <end position="443"/>
    </location>
</feature>
<accession>V9GZC1</accession>
<dbReference type="InterPro" id="IPR036875">
    <property type="entry name" value="Znf_CCHC_sf"/>
</dbReference>
<dbReference type="GO" id="GO:0003677">
    <property type="term" value="F:DNA binding"/>
    <property type="evidence" value="ECO:0007669"/>
    <property type="project" value="UniProtKB-KW"/>
</dbReference>
<reference evidence="2" key="1">
    <citation type="journal article" date="1992" name="Gene">
        <title>Characterization of a LINE retroposon dispersed in the genome of three non-sibling Aedes mosquito species.</title>
        <authorList>
            <person name="Mouches C."/>
            <person name="Bensaadi N."/>
            <person name="Salvado J.C."/>
        </authorList>
    </citation>
    <scope>NUCLEOTIDE SEQUENCE</scope>
    <source>
        <strain evidence="2">Pacific</strain>
    </source>
</reference>
<dbReference type="AlphaFoldDB" id="V9GZC1"/>
<evidence type="ECO:0000256" key="1">
    <source>
        <dbReference type="SAM" id="MobiDB-lite"/>
    </source>
</evidence>
<keyword evidence="2" id="KW-0548">Nucleotidyltransferase</keyword>
<keyword evidence="2" id="KW-0695">RNA-directed DNA polymerase</keyword>
<dbReference type="SUPFAM" id="SSF57756">
    <property type="entry name" value="Retrovirus zinc finger-like domains"/>
    <property type="match status" value="1"/>
</dbReference>
<proteinExistence type="evidence at transcript level"/>
<feature type="compositionally biased region" description="Polar residues" evidence="1">
    <location>
        <begin position="371"/>
        <end position="394"/>
    </location>
</feature>
<organism evidence="2">
    <name type="scientific">Aedes aegypti</name>
    <name type="common">Yellowfever mosquito</name>
    <name type="synonym">Culex aegypti</name>
    <dbReference type="NCBI Taxonomy" id="7159"/>
    <lineage>
        <taxon>Eukaryota</taxon>
        <taxon>Metazoa</taxon>
        <taxon>Ecdysozoa</taxon>
        <taxon>Arthropoda</taxon>
        <taxon>Hexapoda</taxon>
        <taxon>Insecta</taxon>
        <taxon>Pterygota</taxon>
        <taxon>Neoptera</taxon>
        <taxon>Endopterygota</taxon>
        <taxon>Diptera</taxon>
        <taxon>Nematocera</taxon>
        <taxon>Culicoidea</taxon>
        <taxon>Culicidae</taxon>
        <taxon>Culicinae</taxon>
        <taxon>Aedini</taxon>
        <taxon>Aedes</taxon>
        <taxon>Stegomyia</taxon>
    </lineage>
</organism>
<feature type="region of interest" description="Disordered" evidence="1">
    <location>
        <begin position="365"/>
        <end position="447"/>
    </location>
</feature>
<dbReference type="GO" id="GO:0003964">
    <property type="term" value="F:RNA-directed DNA polymerase activity"/>
    <property type="evidence" value="ECO:0007669"/>
    <property type="project" value="UniProtKB-KW"/>
</dbReference>
<name>V9GZC1_AEDAE</name>
<dbReference type="GO" id="GO:0008270">
    <property type="term" value="F:zinc ion binding"/>
    <property type="evidence" value="ECO:0007669"/>
    <property type="project" value="InterPro"/>
</dbReference>
<dbReference type="Gene3D" id="4.10.60.10">
    <property type="entry name" value="Zinc finger, CCHC-type"/>
    <property type="match status" value="1"/>
</dbReference>
<sequence>MVSTTNKRKGESLNSLLPSKKVGFKTVTTRGKNGRKDVSPECELSSKGEMNNCIEMSNQFDALDKFSEHQIEAASSSGSLIQVRKQRVPPIVVSCSEFGGFRQEILNSIRGIKVSFQIAKKGDCRVLPETLKDRELLLKHLEEKKHNFFTYDDKTERLFKVVLKGLSSDYKSPEEIKNGIIDLLGFSPVQVIIMKKRTQSGIVRKGLSQEFYLVHFNKKELNNIKALEKAKLLFDVRVTWEHFQKPGGNYQNPTQCRRCQKWGHGTKNCRMDAKCMICGGSSHTKDVCPVKEDTTKFICCNCGANHKSNFWNCPSRKKVIEARARQMKDNIRYDNGRFRNLPGRVSNNAHFSVNDRLIMNHTHQEDHNHAHSQTNFIPSGSRSNLSTSNVSTHGKSFADIVAGNSNSSPVRSMGTHSTCFKSNGKNPTATGNSASSSAENSNGKSHDMSASDFNFLTEQLNLMIDAMFKATTMTEAVQVGVKFTNQIVIGLRFSNGSK</sequence>
<evidence type="ECO:0000313" key="2">
    <source>
        <dbReference type="EMBL" id="AAA29355.1"/>
    </source>
</evidence>